<dbReference type="RefSeq" id="WP_117543860.1">
    <property type="nucleotide sequence ID" value="NZ_JBKUNB010000011.1"/>
</dbReference>
<keyword evidence="3" id="KW-1185">Reference proteome</keyword>
<dbReference type="Pfam" id="PF12679">
    <property type="entry name" value="ABC2_membrane_2"/>
    <property type="match status" value="1"/>
</dbReference>
<evidence type="ECO:0000256" key="1">
    <source>
        <dbReference type="SAM" id="Phobius"/>
    </source>
</evidence>
<feature type="transmembrane region" description="Helical" evidence="1">
    <location>
        <begin position="149"/>
        <end position="174"/>
    </location>
</feature>
<name>A0A3E3IB78_9FIRM</name>
<organism evidence="2 3">
    <name type="scientific">Eisenbergiella massiliensis</name>
    <dbReference type="NCBI Taxonomy" id="1720294"/>
    <lineage>
        <taxon>Bacteria</taxon>
        <taxon>Bacillati</taxon>
        <taxon>Bacillota</taxon>
        <taxon>Clostridia</taxon>
        <taxon>Lachnospirales</taxon>
        <taxon>Lachnospiraceae</taxon>
        <taxon>Eisenbergiella</taxon>
    </lineage>
</organism>
<evidence type="ECO:0000313" key="3">
    <source>
        <dbReference type="Proteomes" id="UP000260812"/>
    </source>
</evidence>
<dbReference type="GO" id="GO:0005886">
    <property type="term" value="C:plasma membrane"/>
    <property type="evidence" value="ECO:0007669"/>
    <property type="project" value="UniProtKB-SubCell"/>
</dbReference>
<comment type="caution">
    <text evidence="2">The sequence shown here is derived from an EMBL/GenBank/DDBJ whole genome shotgun (WGS) entry which is preliminary data.</text>
</comment>
<keyword evidence="1" id="KW-0812">Transmembrane</keyword>
<feature type="transmembrane region" description="Helical" evidence="1">
    <location>
        <begin position="68"/>
        <end position="88"/>
    </location>
</feature>
<accession>A0A3E3IB78</accession>
<protein>
    <submittedName>
        <fullName evidence="2">ABC transporter permease</fullName>
    </submittedName>
</protein>
<dbReference type="EMBL" id="QVLV01000002">
    <property type="protein sequence ID" value="RGE64302.1"/>
    <property type="molecule type" value="Genomic_DNA"/>
</dbReference>
<reference evidence="2" key="1">
    <citation type="submission" date="2018-08" db="EMBL/GenBank/DDBJ databases">
        <title>A genome reference for cultivated species of the human gut microbiota.</title>
        <authorList>
            <person name="Zou Y."/>
            <person name="Xue W."/>
            <person name="Luo G."/>
        </authorList>
    </citation>
    <scope>NUCLEOTIDE SEQUENCE [LARGE SCALE GENOMIC DNA]</scope>
    <source>
        <strain evidence="2">TF05-5AC</strain>
    </source>
</reference>
<keyword evidence="1" id="KW-0472">Membrane</keyword>
<gene>
    <name evidence="2" type="ORF">DXC51_04365</name>
</gene>
<feature type="transmembrane region" description="Helical" evidence="1">
    <location>
        <begin position="181"/>
        <end position="201"/>
    </location>
</feature>
<dbReference type="GeneID" id="97986138"/>
<feature type="transmembrane region" description="Helical" evidence="1">
    <location>
        <begin position="225"/>
        <end position="247"/>
    </location>
</feature>
<feature type="transmembrane region" description="Helical" evidence="1">
    <location>
        <begin position="21"/>
        <end position="39"/>
    </location>
</feature>
<dbReference type="Proteomes" id="UP000260812">
    <property type="component" value="Unassembled WGS sequence"/>
</dbReference>
<keyword evidence="1" id="KW-1133">Transmembrane helix</keyword>
<evidence type="ECO:0000313" key="2">
    <source>
        <dbReference type="EMBL" id="RGE64302.1"/>
    </source>
</evidence>
<proteinExistence type="predicted"/>
<dbReference type="GO" id="GO:0140359">
    <property type="term" value="F:ABC-type transporter activity"/>
    <property type="evidence" value="ECO:0007669"/>
    <property type="project" value="InterPro"/>
</dbReference>
<sequence>MNGYIAFVKKEFMENIKNYRFFILFAVFLTFGIASAFLAKFTPEILSALAADMEMNSEPVALDAWKQFYKNISGVGFSAFIILYGSCLSTEYSKGTLILMVTKGLSRKAVILAKFTVAAILMTLCYWVSYGAAYGYTAYLWDNTNLPSVAFAAFALWIAGFLYLSILMVGCVIFKQTFTSILFTGGIAALISLLGIIKPLAGFNPFILTTKNVDLISGMAAVSDFLIPALISIGISISGLLTAIWLFNRKQL</sequence>
<dbReference type="AlphaFoldDB" id="A0A3E3IB78"/>
<feature type="transmembrane region" description="Helical" evidence="1">
    <location>
        <begin position="109"/>
        <end position="129"/>
    </location>
</feature>